<dbReference type="PANTHER" id="PTHR12726">
    <property type="entry name" value="CERAMIDE GLUCOSYLTRANSFERASE"/>
    <property type="match status" value="1"/>
</dbReference>
<gene>
    <name evidence="17" type="ORF">DSTB1V02_LOCUS10992</name>
</gene>
<dbReference type="Gene3D" id="3.90.550.10">
    <property type="entry name" value="Spore Coat Polysaccharide Biosynthesis Protein SpsA, Chain A"/>
    <property type="match status" value="1"/>
</dbReference>
<comment type="subcellular location">
    <subcellularLocation>
        <location evidence="1">Golgi apparatus membrane</location>
        <topology evidence="1">Multi-pass membrane protein</topology>
    </subcellularLocation>
</comment>
<evidence type="ECO:0000256" key="12">
    <source>
        <dbReference type="ARBA" id="ARBA00023098"/>
    </source>
</evidence>
<comment type="pathway">
    <text evidence="2">Lipid metabolism; sphingolipid metabolism.</text>
</comment>
<keyword evidence="6" id="KW-0444">Lipid biosynthesis</keyword>
<feature type="transmembrane region" description="Helical" evidence="16">
    <location>
        <begin position="330"/>
        <end position="354"/>
    </location>
</feature>
<dbReference type="SUPFAM" id="SSF53448">
    <property type="entry name" value="Nucleotide-diphospho-sugar transferases"/>
    <property type="match status" value="1"/>
</dbReference>
<evidence type="ECO:0000256" key="14">
    <source>
        <dbReference type="ARBA" id="ARBA00047869"/>
    </source>
</evidence>
<comment type="catalytic activity">
    <reaction evidence="14">
        <text>UDP-alpha-D-xylose + an N-acylsphing-4-enine = a beta-D-xylosyl-(1&lt;-&gt;1')-N-acylsphing-4-enine + UDP + H(+)</text>
        <dbReference type="Rhea" id="RHEA:70243"/>
        <dbReference type="ChEBI" id="CHEBI:15378"/>
        <dbReference type="ChEBI" id="CHEBI:52639"/>
        <dbReference type="ChEBI" id="CHEBI:57632"/>
        <dbReference type="ChEBI" id="CHEBI:58223"/>
        <dbReference type="ChEBI" id="CHEBI:189068"/>
    </reaction>
    <physiologicalReaction direction="left-to-right" evidence="14">
        <dbReference type="Rhea" id="RHEA:70244"/>
    </physiologicalReaction>
</comment>
<keyword evidence="12" id="KW-0443">Lipid metabolism</keyword>
<sequence>MIMWQHILFPVAVFLFFIWSGNWIVVHLVAICYGKWKLHRKTSAPPSATGFPGVSILKPLVGVDPNLTSNLETFFTMNYPQFEILFCIHEDGDPSIKIVEQLRKKYPHVDCQVFIGGEKIGANPKINNMFPGYKAAKYDLLLISDSGIRMKEDTLMDMVQHMTDRVGLVHQMPFVCDRKGFPAAVEKEFFGTVHARFYLSAEFYGINCCTGMSSLVRRSILEDVGGLQTFSCYLAEDYFIACAVLSKGYKLTISSQPAWQNAGSLQISAFQARVTRSVSTINIFYSKAFYPSWARLRYAMLPHTMILEPVGECLFMGLMGAWAAHILFGWSLLAFFLLHALIWFILDWILLSIVNRGGMPMNKFEFLICWIFRESSVPYLYLLALCVPAIRWRTGTYRLRWGGKVNEATSDI</sequence>
<dbReference type="FunFam" id="3.90.550.10:FF:000041">
    <property type="entry name" value="UDP-glucose ceramide glucosyltransferase"/>
    <property type="match status" value="1"/>
</dbReference>
<accession>A0A7R9ABW2</accession>
<evidence type="ECO:0000256" key="5">
    <source>
        <dbReference type="ARBA" id="ARBA00012699"/>
    </source>
</evidence>
<dbReference type="InterPro" id="IPR025993">
    <property type="entry name" value="Ceramide_glucosylTrfase"/>
</dbReference>
<evidence type="ECO:0000256" key="7">
    <source>
        <dbReference type="ARBA" id="ARBA00022676"/>
    </source>
</evidence>
<dbReference type="AlphaFoldDB" id="A0A7R9ABW2"/>
<protein>
    <recommendedName>
        <fullName evidence="5">ceramide glucosyltransferase</fullName>
        <ecNumber evidence="5">2.4.1.80</ecNumber>
    </recommendedName>
</protein>
<dbReference type="CDD" id="cd02520">
    <property type="entry name" value="Glucosylceramide_synthase"/>
    <property type="match status" value="1"/>
</dbReference>
<dbReference type="EMBL" id="CAJPEV010003374">
    <property type="protein sequence ID" value="CAG0899615.1"/>
    <property type="molecule type" value="Genomic_DNA"/>
</dbReference>
<reference evidence="17" key="1">
    <citation type="submission" date="2020-11" db="EMBL/GenBank/DDBJ databases">
        <authorList>
            <person name="Tran Van P."/>
        </authorList>
    </citation>
    <scope>NUCLEOTIDE SEQUENCE</scope>
</reference>
<evidence type="ECO:0000256" key="6">
    <source>
        <dbReference type="ARBA" id="ARBA00022516"/>
    </source>
</evidence>
<evidence type="ECO:0000256" key="3">
    <source>
        <dbReference type="ARBA" id="ARBA00004991"/>
    </source>
</evidence>
<evidence type="ECO:0000256" key="10">
    <source>
        <dbReference type="ARBA" id="ARBA00022989"/>
    </source>
</evidence>
<evidence type="ECO:0000256" key="8">
    <source>
        <dbReference type="ARBA" id="ARBA00022679"/>
    </source>
</evidence>
<keyword evidence="7" id="KW-0328">Glycosyltransferase</keyword>
<dbReference type="OrthoDB" id="1483400at2759"/>
<evidence type="ECO:0000256" key="1">
    <source>
        <dbReference type="ARBA" id="ARBA00004653"/>
    </source>
</evidence>
<proteinExistence type="inferred from homology"/>
<keyword evidence="11" id="KW-0333">Golgi apparatus</keyword>
<name>A0A7R9ABW2_9CRUS</name>
<evidence type="ECO:0000256" key="13">
    <source>
        <dbReference type="ARBA" id="ARBA00023136"/>
    </source>
</evidence>
<keyword evidence="10 16" id="KW-1133">Transmembrane helix</keyword>
<dbReference type="PANTHER" id="PTHR12726:SF0">
    <property type="entry name" value="CERAMIDE GLUCOSYLTRANSFERASE"/>
    <property type="match status" value="1"/>
</dbReference>
<dbReference type="GO" id="GO:0000139">
    <property type="term" value="C:Golgi membrane"/>
    <property type="evidence" value="ECO:0007669"/>
    <property type="project" value="UniProtKB-SubCell"/>
</dbReference>
<evidence type="ECO:0000256" key="15">
    <source>
        <dbReference type="ARBA" id="ARBA00048104"/>
    </source>
</evidence>
<dbReference type="InterPro" id="IPR029044">
    <property type="entry name" value="Nucleotide-diphossugar_trans"/>
</dbReference>
<dbReference type="GO" id="GO:0008120">
    <property type="term" value="F:ceramide glucosyltransferase activity"/>
    <property type="evidence" value="ECO:0007669"/>
    <property type="project" value="UniProtKB-EC"/>
</dbReference>
<evidence type="ECO:0000256" key="9">
    <source>
        <dbReference type="ARBA" id="ARBA00022692"/>
    </source>
</evidence>
<dbReference type="GO" id="GO:0006679">
    <property type="term" value="P:glucosylceramide biosynthetic process"/>
    <property type="evidence" value="ECO:0007669"/>
    <property type="project" value="TreeGrafter"/>
</dbReference>
<dbReference type="Proteomes" id="UP000677054">
    <property type="component" value="Unassembled WGS sequence"/>
</dbReference>
<evidence type="ECO:0000313" key="18">
    <source>
        <dbReference type="Proteomes" id="UP000677054"/>
    </source>
</evidence>
<evidence type="ECO:0000256" key="11">
    <source>
        <dbReference type="ARBA" id="ARBA00023034"/>
    </source>
</evidence>
<comment type="pathway">
    <text evidence="3">Sphingolipid metabolism.</text>
</comment>
<organism evidence="17">
    <name type="scientific">Darwinula stevensoni</name>
    <dbReference type="NCBI Taxonomy" id="69355"/>
    <lineage>
        <taxon>Eukaryota</taxon>
        <taxon>Metazoa</taxon>
        <taxon>Ecdysozoa</taxon>
        <taxon>Arthropoda</taxon>
        <taxon>Crustacea</taxon>
        <taxon>Oligostraca</taxon>
        <taxon>Ostracoda</taxon>
        <taxon>Podocopa</taxon>
        <taxon>Podocopida</taxon>
        <taxon>Darwinulocopina</taxon>
        <taxon>Darwinuloidea</taxon>
        <taxon>Darwinulidae</taxon>
        <taxon>Darwinula</taxon>
    </lineage>
</organism>
<evidence type="ECO:0000256" key="2">
    <source>
        <dbReference type="ARBA" id="ARBA00004760"/>
    </source>
</evidence>
<evidence type="ECO:0000256" key="16">
    <source>
        <dbReference type="SAM" id="Phobius"/>
    </source>
</evidence>
<comment type="catalytic activity">
    <reaction evidence="15">
        <text>N-(9Z-octadecenoyl)-sphing-4-enine + UDP-alpha-D-xylose = beta-D-xylosyl-(1&lt;-&gt;1')-N-(9Z-octadecenoyl)-sphing-4-enine + UDP + H(+)</text>
        <dbReference type="Rhea" id="RHEA:70247"/>
        <dbReference type="ChEBI" id="CHEBI:15378"/>
        <dbReference type="ChEBI" id="CHEBI:57632"/>
        <dbReference type="ChEBI" id="CHEBI:58223"/>
        <dbReference type="ChEBI" id="CHEBI:77996"/>
        <dbReference type="ChEBI" id="CHEBI:189081"/>
    </reaction>
    <physiologicalReaction direction="left-to-right" evidence="15">
        <dbReference type="Rhea" id="RHEA:70248"/>
    </physiologicalReaction>
</comment>
<dbReference type="UniPathway" id="UPA00222"/>
<keyword evidence="8" id="KW-0808">Transferase</keyword>
<dbReference type="Pfam" id="PF13506">
    <property type="entry name" value="Glyco_transf_21"/>
    <property type="match status" value="1"/>
</dbReference>
<dbReference type="EC" id="2.4.1.80" evidence="5"/>
<feature type="transmembrane region" description="Helical" evidence="16">
    <location>
        <begin position="6"/>
        <end position="33"/>
    </location>
</feature>
<comment type="similarity">
    <text evidence="4">Belongs to the glycosyltransferase 2 family.</text>
</comment>
<evidence type="ECO:0000256" key="4">
    <source>
        <dbReference type="ARBA" id="ARBA00006739"/>
    </source>
</evidence>
<keyword evidence="18" id="KW-1185">Reference proteome</keyword>
<dbReference type="EMBL" id="LR902891">
    <property type="protein sequence ID" value="CAD7251225.1"/>
    <property type="molecule type" value="Genomic_DNA"/>
</dbReference>
<keyword evidence="9 16" id="KW-0812">Transmembrane</keyword>
<keyword evidence="13 16" id="KW-0472">Membrane</keyword>
<evidence type="ECO:0000313" key="17">
    <source>
        <dbReference type="EMBL" id="CAD7251225.1"/>
    </source>
</evidence>
<feature type="transmembrane region" description="Helical" evidence="16">
    <location>
        <begin position="305"/>
        <end position="324"/>
    </location>
</feature>